<dbReference type="GO" id="GO:0030422">
    <property type="term" value="P:siRNA processing"/>
    <property type="evidence" value="ECO:0007669"/>
    <property type="project" value="TreeGrafter"/>
</dbReference>
<dbReference type="CTD" id="36301"/>
<dbReference type="InterPro" id="IPR029063">
    <property type="entry name" value="SAM-dependent_MTases_sf"/>
</dbReference>
<keyword evidence="7" id="KW-0479">Metal-binding</keyword>
<dbReference type="GO" id="GO:0034587">
    <property type="term" value="P:piRNA processing"/>
    <property type="evidence" value="ECO:0007669"/>
    <property type="project" value="TreeGrafter"/>
</dbReference>
<evidence type="ECO:0000256" key="9">
    <source>
        <dbReference type="ARBA" id="ARBA00022884"/>
    </source>
</evidence>
<dbReference type="GO" id="GO:0090486">
    <property type="term" value="F:small RNA 2'-O-methyltransferase activity"/>
    <property type="evidence" value="ECO:0007669"/>
    <property type="project" value="UniProtKB-EC"/>
</dbReference>
<keyword evidence="6" id="KW-0949">S-adenosyl-L-methionine</keyword>
<dbReference type="GO" id="GO:0003723">
    <property type="term" value="F:RNA binding"/>
    <property type="evidence" value="ECO:0007669"/>
    <property type="project" value="UniProtKB-KW"/>
</dbReference>
<comment type="similarity">
    <text evidence="2">Belongs to the methyltransferase superfamily. HEN1 family.</text>
</comment>
<name>A0A0A1X1I7_ZEUCU</name>
<evidence type="ECO:0000256" key="5">
    <source>
        <dbReference type="ARBA" id="ARBA00022679"/>
    </source>
</evidence>
<comment type="cofactor">
    <cofactor evidence="1">
        <name>Mg(2+)</name>
        <dbReference type="ChEBI" id="CHEBI:18420"/>
    </cofactor>
</comment>
<dbReference type="InterPro" id="IPR026610">
    <property type="entry name" value="Hen1"/>
</dbReference>
<protein>
    <recommendedName>
        <fullName evidence="3">Small RNA 2'-O-methyltransferase</fullName>
        <ecNumber evidence="11">2.1.1.386</ecNumber>
    </recommendedName>
</protein>
<evidence type="ECO:0000256" key="4">
    <source>
        <dbReference type="ARBA" id="ARBA00022603"/>
    </source>
</evidence>
<evidence type="ECO:0000256" key="8">
    <source>
        <dbReference type="ARBA" id="ARBA00022842"/>
    </source>
</evidence>
<dbReference type="OrthoDB" id="2154311at2759"/>
<keyword evidence="8" id="KW-0460">Magnesium</keyword>
<gene>
    <name evidence="14" type="primary">Hen1</name>
    <name evidence="14" type="ORF">g.50878</name>
</gene>
<evidence type="ECO:0000256" key="11">
    <source>
        <dbReference type="ARBA" id="ARBA00035025"/>
    </source>
</evidence>
<organism evidence="14">
    <name type="scientific">Zeugodacus cucurbitae</name>
    <name type="common">Melon fruit fly</name>
    <name type="synonym">Bactrocera cucurbitae</name>
    <dbReference type="NCBI Taxonomy" id="28588"/>
    <lineage>
        <taxon>Eukaryota</taxon>
        <taxon>Metazoa</taxon>
        <taxon>Ecdysozoa</taxon>
        <taxon>Arthropoda</taxon>
        <taxon>Hexapoda</taxon>
        <taxon>Insecta</taxon>
        <taxon>Pterygota</taxon>
        <taxon>Neoptera</taxon>
        <taxon>Endopterygota</taxon>
        <taxon>Diptera</taxon>
        <taxon>Brachycera</taxon>
        <taxon>Muscomorpha</taxon>
        <taxon>Tephritoidea</taxon>
        <taxon>Tephritidae</taxon>
        <taxon>Zeugodacus</taxon>
        <taxon>Zeugodacus</taxon>
    </lineage>
</organism>
<dbReference type="PANTHER" id="PTHR21404:SF3">
    <property type="entry name" value="SMALL RNA 2'-O-METHYLTRANSFERASE"/>
    <property type="match status" value="1"/>
</dbReference>
<dbReference type="GO" id="GO:0001510">
    <property type="term" value="P:RNA methylation"/>
    <property type="evidence" value="ECO:0007669"/>
    <property type="project" value="InterPro"/>
</dbReference>
<reference evidence="14" key="1">
    <citation type="submission" date="2014-11" db="EMBL/GenBank/DDBJ databases">
        <authorList>
            <person name="Geib S."/>
        </authorList>
    </citation>
    <scope>NUCLEOTIDE SEQUENCE</scope>
</reference>
<dbReference type="PANTHER" id="PTHR21404">
    <property type="entry name" value="HEN1"/>
    <property type="match status" value="1"/>
</dbReference>
<evidence type="ECO:0000256" key="13">
    <source>
        <dbReference type="SAM" id="MobiDB-lite"/>
    </source>
</evidence>
<keyword evidence="4 14" id="KW-0489">Methyltransferase</keyword>
<dbReference type="GeneID" id="105209281"/>
<accession>A0A0A1X1I7</accession>
<dbReference type="GO" id="GO:0046872">
    <property type="term" value="F:metal ion binding"/>
    <property type="evidence" value="ECO:0007669"/>
    <property type="project" value="UniProtKB-KW"/>
</dbReference>
<dbReference type="EMBL" id="GBXI01009779">
    <property type="protein sequence ID" value="JAD04513.1"/>
    <property type="molecule type" value="Transcribed_RNA"/>
</dbReference>
<evidence type="ECO:0000256" key="7">
    <source>
        <dbReference type="ARBA" id="ARBA00022723"/>
    </source>
</evidence>
<comment type="catalytic activity">
    <reaction evidence="12">
        <text>small RNA 3'-end nucleotide + S-adenosyl-L-methionine = small RNA 3'-end 2'-O-methylnucleotide + S-adenosyl-L-homocysteine + H(+)</text>
        <dbReference type="Rhea" id="RHEA:37887"/>
        <dbReference type="Rhea" id="RHEA-COMP:10415"/>
        <dbReference type="Rhea" id="RHEA-COMP:10416"/>
        <dbReference type="ChEBI" id="CHEBI:15378"/>
        <dbReference type="ChEBI" id="CHEBI:57856"/>
        <dbReference type="ChEBI" id="CHEBI:59789"/>
        <dbReference type="ChEBI" id="CHEBI:74896"/>
        <dbReference type="ChEBI" id="CHEBI:74898"/>
        <dbReference type="EC" id="2.1.1.386"/>
    </reaction>
</comment>
<dbReference type="FunFam" id="3.40.50.150:FF:000124">
    <property type="entry name" value="HEN methyltransferase 1"/>
    <property type="match status" value="1"/>
</dbReference>
<dbReference type="EC" id="2.1.1.386" evidence="11"/>
<dbReference type="GO" id="GO:0005737">
    <property type="term" value="C:cytoplasm"/>
    <property type="evidence" value="ECO:0007669"/>
    <property type="project" value="TreeGrafter"/>
</dbReference>
<sequence length="412" mass="48041">MFSYKLPNGGLHARAYFNANGDIKFDPPVYEQRYTTTVRILEDPRWGQTFKKVVDFGCADMRLLSLLRRTAGIEHILEVDIDEDLLRSNKIRAEPLVSDYLQKRETPLRIELLKGSIDSSAEQLLNVDAVIALEIIEHLYPKTLENVPQNIFGFMQPKIAIFSTPNSEFNVLFKPLLANGFRHDDHKFEWTRSEFKDWALNICQKYPNYRVAFIGVGDAPPDKKNIGNVTQIAIFARCDVLDPSLSEQYRSKVSVDCRPDADTQYEEIFAVDFPIYLDERSKEQKLLDEARYQISRCRRIDRYFNRDLGVYQVPLTVLKDYIENIGATMQELLIVLKDNDIEVKDEYIILPEYEEDDDSYRHYDDCYDEEYGLWNDVEHADDETGNDDERGACGGYSHTKEDYTYDSEENWD</sequence>
<dbReference type="AlphaFoldDB" id="A0A0A1X1I7"/>
<dbReference type="SUPFAM" id="SSF53335">
    <property type="entry name" value="S-adenosyl-L-methionine-dependent methyltransferases"/>
    <property type="match status" value="1"/>
</dbReference>
<evidence type="ECO:0000256" key="6">
    <source>
        <dbReference type="ARBA" id="ARBA00022691"/>
    </source>
</evidence>
<proteinExistence type="inferred from homology"/>
<evidence type="ECO:0000256" key="1">
    <source>
        <dbReference type="ARBA" id="ARBA00001946"/>
    </source>
</evidence>
<evidence type="ECO:0000256" key="3">
    <source>
        <dbReference type="ARBA" id="ARBA00021330"/>
    </source>
</evidence>
<feature type="region of interest" description="Disordered" evidence="13">
    <location>
        <begin position="377"/>
        <end position="412"/>
    </location>
</feature>
<keyword evidence="5 14" id="KW-0808">Transferase</keyword>
<evidence type="ECO:0000256" key="2">
    <source>
        <dbReference type="ARBA" id="ARBA00009026"/>
    </source>
</evidence>
<evidence type="ECO:0000256" key="10">
    <source>
        <dbReference type="ARBA" id="ARBA00023158"/>
    </source>
</evidence>
<keyword evidence="10" id="KW-0943">RNA-mediated gene silencing</keyword>
<evidence type="ECO:0000313" key="14">
    <source>
        <dbReference type="EMBL" id="JAD04513.1"/>
    </source>
</evidence>
<evidence type="ECO:0000256" key="12">
    <source>
        <dbReference type="ARBA" id="ARBA00048418"/>
    </source>
</evidence>
<dbReference type="RefSeq" id="XP_011177909.1">
    <property type="nucleotide sequence ID" value="XM_011179607.3"/>
</dbReference>
<keyword evidence="9" id="KW-0694">RNA-binding</keyword>
<dbReference type="Gene3D" id="3.40.50.150">
    <property type="entry name" value="Vaccinia Virus protein VP39"/>
    <property type="match status" value="1"/>
</dbReference>
<reference evidence="14" key="2">
    <citation type="journal article" date="2015" name="Gigascience">
        <title>Reconstructing a comprehensive transcriptome assembly of a white-pupal translocated strain of the pest fruit fly Bactrocera cucurbitae.</title>
        <authorList>
            <person name="Sim S.B."/>
            <person name="Calla B."/>
            <person name="Hall B."/>
            <person name="DeRego T."/>
            <person name="Geib S.M."/>
        </authorList>
    </citation>
    <scope>NUCLEOTIDE SEQUENCE</scope>
</reference>
<dbReference type="GO" id="GO:0005634">
    <property type="term" value="C:nucleus"/>
    <property type="evidence" value="ECO:0007669"/>
    <property type="project" value="TreeGrafter"/>
</dbReference>